<name>A0ABW9I8Y8_9ACTN</name>
<evidence type="ECO:0000256" key="1">
    <source>
        <dbReference type="SAM" id="MobiDB-lite"/>
    </source>
</evidence>
<keyword evidence="4" id="KW-1185">Reference proteome</keyword>
<dbReference type="InterPro" id="IPR052907">
    <property type="entry name" value="Beta-lactamase/esterase"/>
</dbReference>
<feature type="domain" description="Beta-lactamase-related" evidence="2">
    <location>
        <begin position="21"/>
        <end position="386"/>
    </location>
</feature>
<dbReference type="PANTHER" id="PTHR43319:SF3">
    <property type="entry name" value="BETA-LACTAMASE-RELATED DOMAIN-CONTAINING PROTEIN"/>
    <property type="match status" value="1"/>
</dbReference>
<dbReference type="RefSeq" id="WP_109363791.1">
    <property type="nucleotide sequence ID" value="NZ_JBJVNI010000035.1"/>
</dbReference>
<dbReference type="InterPro" id="IPR012338">
    <property type="entry name" value="Beta-lactam/transpept-like"/>
</dbReference>
<gene>
    <name evidence="3" type="ORF">ACKI18_43075</name>
</gene>
<proteinExistence type="predicted"/>
<dbReference type="SUPFAM" id="SSF56601">
    <property type="entry name" value="beta-lactamase/transpeptidase-like"/>
    <property type="match status" value="1"/>
</dbReference>
<feature type="compositionally biased region" description="Low complexity" evidence="1">
    <location>
        <begin position="254"/>
        <end position="270"/>
    </location>
</feature>
<dbReference type="EMBL" id="JBJVNI010000035">
    <property type="protein sequence ID" value="MFM9615458.1"/>
    <property type="molecule type" value="Genomic_DNA"/>
</dbReference>
<dbReference type="PANTHER" id="PTHR43319">
    <property type="entry name" value="BETA-LACTAMASE-RELATED"/>
    <property type="match status" value="1"/>
</dbReference>
<sequence length="399" mass="41737">MADIQGTYDDLFLAVPNLLARLLDEGDTGGSVAVFMGGEPVVDVWGGYTDASRGVPWQRDTITNVWSVTKTMTALTALTLIERGSLDPDAEVARYWPEFGAKDVLVRHVLSHTAGLPDWPGTVEELYDWDAVTARLAGLTPQWEPGTEAGYHSLTQGYLVGELVRRITGVPLGDYFATEIAGPLGADFHIGLAAEHDHRVAASVPPQGETEEYAASAPGSGDGDSATPGSGDMGAPRGGSPDSPGNGGTGVTGSGSSNSAAPTAPTDAAPRPTPPTPIRVHHGNSPSWRRSQIPAASGYGNARSVALVQSRRLTGPTLDLARRTQFTGEDRILGMSVQYGLGYGLFGNALGWGGWGGSLVLVDPDAGMTVAYVTNQMRRPGDDNRGLEIVTAAYEGLGR</sequence>
<dbReference type="Gene3D" id="3.40.710.10">
    <property type="entry name" value="DD-peptidase/beta-lactamase superfamily"/>
    <property type="match status" value="1"/>
</dbReference>
<feature type="region of interest" description="Disordered" evidence="1">
    <location>
        <begin position="203"/>
        <end position="294"/>
    </location>
</feature>
<evidence type="ECO:0000313" key="4">
    <source>
        <dbReference type="Proteomes" id="UP001631957"/>
    </source>
</evidence>
<dbReference type="Pfam" id="PF00144">
    <property type="entry name" value="Beta-lactamase"/>
    <property type="match status" value="1"/>
</dbReference>
<comment type="caution">
    <text evidence="3">The sequence shown here is derived from an EMBL/GenBank/DDBJ whole genome shotgun (WGS) entry which is preliminary data.</text>
</comment>
<evidence type="ECO:0000313" key="3">
    <source>
        <dbReference type="EMBL" id="MFM9615458.1"/>
    </source>
</evidence>
<organism evidence="3 4">
    <name type="scientific">Streptomyces niveiscabiei</name>
    <dbReference type="NCBI Taxonomy" id="164115"/>
    <lineage>
        <taxon>Bacteria</taxon>
        <taxon>Bacillati</taxon>
        <taxon>Actinomycetota</taxon>
        <taxon>Actinomycetes</taxon>
        <taxon>Kitasatosporales</taxon>
        <taxon>Streptomycetaceae</taxon>
        <taxon>Streptomyces</taxon>
    </lineage>
</organism>
<evidence type="ECO:0000259" key="2">
    <source>
        <dbReference type="Pfam" id="PF00144"/>
    </source>
</evidence>
<dbReference type="EC" id="3.-.-.-" evidence="3"/>
<accession>A0ABW9I8Y8</accession>
<keyword evidence="3" id="KW-0378">Hydrolase</keyword>
<dbReference type="InterPro" id="IPR001466">
    <property type="entry name" value="Beta-lactam-related"/>
</dbReference>
<reference evidence="3 4" key="1">
    <citation type="submission" date="2024-12" db="EMBL/GenBank/DDBJ databases">
        <title>Forecasting of Potato common scab and diversities of Pathogenic streptomyces spp. in china.</title>
        <authorList>
            <person name="Handique U."/>
            <person name="Wu J."/>
        </authorList>
    </citation>
    <scope>NUCLEOTIDE SEQUENCE [LARGE SCALE GENOMIC DNA]</scope>
    <source>
        <strain evidence="3 4">ZRIMU1530</strain>
    </source>
</reference>
<dbReference type="Proteomes" id="UP001631957">
    <property type="component" value="Unassembled WGS sequence"/>
</dbReference>
<protein>
    <submittedName>
        <fullName evidence="3">Serine hydrolase domain-containing protein</fullName>
        <ecNumber evidence="3">3.-.-.-</ecNumber>
    </submittedName>
</protein>
<dbReference type="GO" id="GO:0016787">
    <property type="term" value="F:hydrolase activity"/>
    <property type="evidence" value="ECO:0007669"/>
    <property type="project" value="UniProtKB-KW"/>
</dbReference>